<feature type="compositionally biased region" description="Polar residues" evidence="1">
    <location>
        <begin position="47"/>
        <end position="68"/>
    </location>
</feature>
<gene>
    <name evidence="2" type="ORF">San01_09540</name>
</gene>
<evidence type="ECO:0000313" key="3">
    <source>
        <dbReference type="Proteomes" id="UP000325598"/>
    </source>
</evidence>
<protein>
    <submittedName>
        <fullName evidence="2">Uncharacterized protein</fullName>
    </submittedName>
</protein>
<comment type="caution">
    <text evidence="2">The sequence shown here is derived from an EMBL/GenBank/DDBJ whole genome shotgun (WGS) entry which is preliminary data.</text>
</comment>
<sequence length="102" mass="10639">MRTQPLSGDGSPTGDVAQSNPEAPRDSRTFTSAAARSGRLFPGRRTPGTSSDAASTRTFGGRQHNTGLSGRYPRGCASSTARHTSPASAAFRALRSCDPPLF</sequence>
<feature type="compositionally biased region" description="Polar residues" evidence="1">
    <location>
        <begin position="77"/>
        <end position="87"/>
    </location>
</feature>
<dbReference type="AlphaFoldDB" id="A0A5J4L279"/>
<evidence type="ECO:0000313" key="2">
    <source>
        <dbReference type="EMBL" id="GES28467.1"/>
    </source>
</evidence>
<dbReference type="EMBL" id="BLAG01000005">
    <property type="protein sequence ID" value="GES28467.1"/>
    <property type="molecule type" value="Genomic_DNA"/>
</dbReference>
<organism evidence="2 3">
    <name type="scientific">Streptomyces angustmyceticus</name>
    <dbReference type="NCBI Taxonomy" id="285578"/>
    <lineage>
        <taxon>Bacteria</taxon>
        <taxon>Bacillati</taxon>
        <taxon>Actinomycetota</taxon>
        <taxon>Actinomycetes</taxon>
        <taxon>Kitasatosporales</taxon>
        <taxon>Streptomycetaceae</taxon>
        <taxon>Streptomyces</taxon>
    </lineage>
</organism>
<evidence type="ECO:0000256" key="1">
    <source>
        <dbReference type="SAM" id="MobiDB-lite"/>
    </source>
</evidence>
<accession>A0A5J4L279</accession>
<reference evidence="2 3" key="1">
    <citation type="submission" date="2019-10" db="EMBL/GenBank/DDBJ databases">
        <title>Whole genome shotgun sequence of Streptomyces angustmyceticus NBRC 3934.</title>
        <authorList>
            <person name="Hosoyama A."/>
            <person name="Ichikawa N."/>
            <person name="Kimura A."/>
            <person name="Kitahashi Y."/>
            <person name="Komaki H."/>
            <person name="Uohara A."/>
        </authorList>
    </citation>
    <scope>NUCLEOTIDE SEQUENCE [LARGE SCALE GENOMIC DNA]</scope>
    <source>
        <strain evidence="2 3">NBRC 3934</strain>
    </source>
</reference>
<feature type="region of interest" description="Disordered" evidence="1">
    <location>
        <begin position="1"/>
        <end position="88"/>
    </location>
</feature>
<keyword evidence="3" id="KW-1185">Reference proteome</keyword>
<dbReference type="Proteomes" id="UP000325598">
    <property type="component" value="Unassembled WGS sequence"/>
</dbReference>
<name>A0A5J4L279_9ACTN</name>
<proteinExistence type="predicted"/>